<name>A0ABW2USS2_9BACI</name>
<dbReference type="EMBL" id="JBHTGR010000010">
    <property type="protein sequence ID" value="MFC7746804.1"/>
    <property type="molecule type" value="Genomic_DNA"/>
</dbReference>
<dbReference type="SUPFAM" id="SSF160515">
    <property type="entry name" value="YueI-like"/>
    <property type="match status" value="1"/>
</dbReference>
<proteinExistence type="predicted"/>
<dbReference type="InterPro" id="IPR029064">
    <property type="entry name" value="Ribosomal_eL30-like_sf"/>
</dbReference>
<dbReference type="Gene3D" id="3.30.1330.30">
    <property type="match status" value="1"/>
</dbReference>
<dbReference type="PIRSF" id="PIRSF034303">
    <property type="entry name" value="DUF1694"/>
    <property type="match status" value="1"/>
</dbReference>
<gene>
    <name evidence="1" type="ORF">ACFQU8_06085</name>
</gene>
<protein>
    <submittedName>
        <fullName evidence="1">YueI family protein</fullName>
    </submittedName>
</protein>
<evidence type="ECO:0000313" key="2">
    <source>
        <dbReference type="Proteomes" id="UP001596620"/>
    </source>
</evidence>
<accession>A0ABW2USS2</accession>
<dbReference type="InterPro" id="IPR012543">
    <property type="entry name" value="DUF1694"/>
</dbReference>
<comment type="caution">
    <text evidence="1">The sequence shown here is derived from an EMBL/GenBank/DDBJ whole genome shotgun (WGS) entry which is preliminary data.</text>
</comment>
<evidence type="ECO:0000313" key="1">
    <source>
        <dbReference type="EMBL" id="MFC7746804.1"/>
    </source>
</evidence>
<keyword evidence="2" id="KW-1185">Reference proteome</keyword>
<sequence length="143" mass="16389">MAKKNVDDYLTEGIYGARQTKPSERKRFLGTLRERIVLALTKGQIMHNKGLQDLEEAMRTYPDATLLINGKVARRFLKKEIALARQYHIPYTEITNEEAETDIGAVLTYGYALNLNAIFATDDPAKKPDKDTSFFSKIKRWFS</sequence>
<reference evidence="2" key="1">
    <citation type="journal article" date="2019" name="Int. J. Syst. Evol. Microbiol.">
        <title>The Global Catalogue of Microorganisms (GCM) 10K type strain sequencing project: providing services to taxonomists for standard genome sequencing and annotation.</title>
        <authorList>
            <consortium name="The Broad Institute Genomics Platform"/>
            <consortium name="The Broad Institute Genome Sequencing Center for Infectious Disease"/>
            <person name="Wu L."/>
            <person name="Ma J."/>
        </authorList>
    </citation>
    <scope>NUCLEOTIDE SEQUENCE [LARGE SCALE GENOMIC DNA]</scope>
    <source>
        <strain evidence="2">JCM 30234</strain>
    </source>
</reference>
<dbReference type="RefSeq" id="WP_382358310.1">
    <property type="nucleotide sequence ID" value="NZ_JBHTGR010000010.1"/>
</dbReference>
<dbReference type="Pfam" id="PF07997">
    <property type="entry name" value="DUF1694"/>
    <property type="match status" value="1"/>
</dbReference>
<organism evidence="1 2">
    <name type="scientific">Lentibacillus kimchii</name>
    <dbReference type="NCBI Taxonomy" id="1542911"/>
    <lineage>
        <taxon>Bacteria</taxon>
        <taxon>Bacillati</taxon>
        <taxon>Bacillota</taxon>
        <taxon>Bacilli</taxon>
        <taxon>Bacillales</taxon>
        <taxon>Bacillaceae</taxon>
        <taxon>Lentibacillus</taxon>
    </lineage>
</organism>
<dbReference type="Proteomes" id="UP001596620">
    <property type="component" value="Unassembled WGS sequence"/>
</dbReference>